<evidence type="ECO:0000256" key="9">
    <source>
        <dbReference type="ARBA" id="ARBA00042540"/>
    </source>
</evidence>
<comment type="subcellular location">
    <subcellularLocation>
        <location evidence="1">Cell membrane</location>
        <topology evidence="1">Multi-pass membrane protein</topology>
    </subcellularLocation>
</comment>
<protein>
    <recommendedName>
        <fullName evidence="8">Zinc transporter ZIP11</fullName>
    </recommendedName>
    <alternativeName>
        <fullName evidence="9">Solute carrier family 39 member 11</fullName>
    </alternativeName>
    <alternativeName>
        <fullName evidence="10">Zrt- and Irt-like protein 11</fullName>
    </alternativeName>
</protein>
<evidence type="ECO:0000256" key="11">
    <source>
        <dbReference type="SAM" id="MobiDB-lite"/>
    </source>
</evidence>
<dbReference type="AlphaFoldDB" id="A0A914H299"/>
<organism evidence="13 14">
    <name type="scientific">Globodera rostochiensis</name>
    <name type="common">Golden nematode worm</name>
    <name type="synonym">Heterodera rostochiensis</name>
    <dbReference type="NCBI Taxonomy" id="31243"/>
    <lineage>
        <taxon>Eukaryota</taxon>
        <taxon>Metazoa</taxon>
        <taxon>Ecdysozoa</taxon>
        <taxon>Nematoda</taxon>
        <taxon>Chromadorea</taxon>
        <taxon>Rhabditida</taxon>
        <taxon>Tylenchina</taxon>
        <taxon>Tylenchomorpha</taxon>
        <taxon>Tylenchoidea</taxon>
        <taxon>Heteroderidae</taxon>
        <taxon>Heteroderinae</taxon>
        <taxon>Globodera</taxon>
    </lineage>
</organism>
<evidence type="ECO:0000256" key="8">
    <source>
        <dbReference type="ARBA" id="ARBA00040593"/>
    </source>
</evidence>
<evidence type="ECO:0000256" key="2">
    <source>
        <dbReference type="ARBA" id="ARBA00006939"/>
    </source>
</evidence>
<feature type="transmembrane region" description="Helical" evidence="12">
    <location>
        <begin position="288"/>
        <end position="308"/>
    </location>
</feature>
<feature type="compositionally biased region" description="Polar residues" evidence="11">
    <location>
        <begin position="167"/>
        <end position="180"/>
    </location>
</feature>
<dbReference type="Proteomes" id="UP000887572">
    <property type="component" value="Unplaced"/>
</dbReference>
<evidence type="ECO:0000313" key="14">
    <source>
        <dbReference type="WBParaSite" id="Gr19_v10_g13219.t2"/>
    </source>
</evidence>
<feature type="transmembrane region" description="Helical" evidence="12">
    <location>
        <begin position="191"/>
        <end position="215"/>
    </location>
</feature>
<dbReference type="WBParaSite" id="Gr19_v10_g13219.t2">
    <property type="protein sequence ID" value="Gr19_v10_g13219.t2"/>
    <property type="gene ID" value="Gr19_v10_g13219"/>
</dbReference>
<feature type="transmembrane region" description="Helical" evidence="12">
    <location>
        <begin position="12"/>
        <end position="32"/>
    </location>
</feature>
<evidence type="ECO:0000256" key="5">
    <source>
        <dbReference type="ARBA" id="ARBA00022833"/>
    </source>
</evidence>
<feature type="transmembrane region" description="Helical" evidence="12">
    <location>
        <begin position="320"/>
        <end position="337"/>
    </location>
</feature>
<dbReference type="InterPro" id="IPR003689">
    <property type="entry name" value="ZIP"/>
</dbReference>
<dbReference type="PANTHER" id="PTHR11040:SF211">
    <property type="entry name" value="ZINC TRANSPORTER ZIP11"/>
    <property type="match status" value="1"/>
</dbReference>
<keyword evidence="5" id="KW-0862">Zinc</keyword>
<reference evidence="14" key="1">
    <citation type="submission" date="2022-11" db="UniProtKB">
        <authorList>
            <consortium name="WormBaseParasite"/>
        </authorList>
    </citation>
    <scope>IDENTIFICATION</scope>
</reference>
<dbReference type="GO" id="GO:0005385">
    <property type="term" value="F:zinc ion transmembrane transporter activity"/>
    <property type="evidence" value="ECO:0007669"/>
    <property type="project" value="TreeGrafter"/>
</dbReference>
<keyword evidence="13" id="KW-1185">Reference proteome</keyword>
<comment type="similarity">
    <text evidence="2">Belongs to the ZIP transporter (TC 2.A.5) family.</text>
</comment>
<feature type="transmembrane region" description="Helical" evidence="12">
    <location>
        <begin position="44"/>
        <end position="64"/>
    </location>
</feature>
<accession>A0A914H299</accession>
<sequence length="349" mass="36937">MIPNWDPVLQALFASLFTWGVTALGAALVFVLPASSRVFLDSSLGFAGGVMTAASFWSLLAPAIEISENQMGKLAFVPVAVGFALGALFVHFSDCMIPSCVNAELTVISAISGECQGTNAPGVMNEMRIKKLGEDPAAQRMLRSERNCEENVEGGRHLQMDEGAEDANNTARSSELGSNPSASQLLSWRRILLLIMAVTVHNFPEGLAVGVAFGGVGKTPSATFEKAFNLAFGIGLQNFPEGLAVSLPLAGFGYSKWKAFLYGQMSGMVEPIAALLGASLVLMMEFALPYALSFAAGAMIYVVFDSIIPEAYSRGNGKMSSLFAILGFMGCVLALFLTDSILTLTFPIA</sequence>
<keyword evidence="6 12" id="KW-1133">Transmembrane helix</keyword>
<feature type="transmembrane region" description="Helical" evidence="12">
    <location>
        <begin position="70"/>
        <end position="90"/>
    </location>
</feature>
<evidence type="ECO:0000256" key="7">
    <source>
        <dbReference type="ARBA" id="ARBA00023136"/>
    </source>
</evidence>
<evidence type="ECO:0000256" key="10">
    <source>
        <dbReference type="ARBA" id="ARBA00042973"/>
    </source>
</evidence>
<keyword evidence="3" id="KW-1003">Cell membrane</keyword>
<evidence type="ECO:0000256" key="1">
    <source>
        <dbReference type="ARBA" id="ARBA00004651"/>
    </source>
</evidence>
<keyword evidence="7 12" id="KW-0472">Membrane</keyword>
<dbReference type="GO" id="GO:0005886">
    <property type="term" value="C:plasma membrane"/>
    <property type="evidence" value="ECO:0007669"/>
    <property type="project" value="UniProtKB-SubCell"/>
</dbReference>
<evidence type="ECO:0000256" key="6">
    <source>
        <dbReference type="ARBA" id="ARBA00022989"/>
    </source>
</evidence>
<feature type="transmembrane region" description="Helical" evidence="12">
    <location>
        <begin position="259"/>
        <end position="282"/>
    </location>
</feature>
<keyword evidence="4 12" id="KW-0812">Transmembrane</keyword>
<evidence type="ECO:0000313" key="13">
    <source>
        <dbReference type="Proteomes" id="UP000887572"/>
    </source>
</evidence>
<feature type="transmembrane region" description="Helical" evidence="12">
    <location>
        <begin position="227"/>
        <end position="247"/>
    </location>
</feature>
<feature type="region of interest" description="Disordered" evidence="11">
    <location>
        <begin position="156"/>
        <end position="180"/>
    </location>
</feature>
<proteinExistence type="inferred from homology"/>
<dbReference type="Pfam" id="PF02535">
    <property type="entry name" value="Zip"/>
    <property type="match status" value="1"/>
</dbReference>
<evidence type="ECO:0000256" key="12">
    <source>
        <dbReference type="SAM" id="Phobius"/>
    </source>
</evidence>
<evidence type="ECO:0000256" key="3">
    <source>
        <dbReference type="ARBA" id="ARBA00022475"/>
    </source>
</evidence>
<evidence type="ECO:0000256" key="4">
    <source>
        <dbReference type="ARBA" id="ARBA00022692"/>
    </source>
</evidence>
<dbReference type="PANTHER" id="PTHR11040">
    <property type="entry name" value="ZINC/IRON TRANSPORTER"/>
    <property type="match status" value="1"/>
</dbReference>
<name>A0A914H299_GLORO</name>